<evidence type="ECO:0000313" key="4">
    <source>
        <dbReference type="Proteomes" id="UP001139226"/>
    </source>
</evidence>
<organism evidence="3 4">
    <name type="scientific">Christiangramia lutea</name>
    <dbReference type="NCBI Taxonomy" id="1607951"/>
    <lineage>
        <taxon>Bacteria</taxon>
        <taxon>Pseudomonadati</taxon>
        <taxon>Bacteroidota</taxon>
        <taxon>Flavobacteriia</taxon>
        <taxon>Flavobacteriales</taxon>
        <taxon>Flavobacteriaceae</taxon>
        <taxon>Christiangramia</taxon>
    </lineage>
</organism>
<dbReference type="InterPro" id="IPR028098">
    <property type="entry name" value="Glyco_trans_4-like_N"/>
</dbReference>
<comment type="caution">
    <text evidence="3">The sequence shown here is derived from an EMBL/GenBank/DDBJ whole genome shotgun (WGS) entry which is preliminary data.</text>
</comment>
<accession>A0A9X1V0G5</accession>
<dbReference type="Pfam" id="PF13439">
    <property type="entry name" value="Glyco_transf_4"/>
    <property type="match status" value="1"/>
</dbReference>
<keyword evidence="4" id="KW-1185">Reference proteome</keyword>
<dbReference type="InterPro" id="IPR001296">
    <property type="entry name" value="Glyco_trans_1"/>
</dbReference>
<dbReference type="Pfam" id="PF00534">
    <property type="entry name" value="Glycos_transf_1"/>
    <property type="match status" value="1"/>
</dbReference>
<gene>
    <name evidence="3" type="ORF">ML462_00155</name>
</gene>
<dbReference type="EMBL" id="JAKVTV010000001">
    <property type="protein sequence ID" value="MCH4821570.1"/>
    <property type="molecule type" value="Genomic_DNA"/>
</dbReference>
<feature type="domain" description="Glycosyltransferase subfamily 4-like N-terminal" evidence="2">
    <location>
        <begin position="19"/>
        <end position="181"/>
    </location>
</feature>
<proteinExistence type="predicted"/>
<dbReference type="SUPFAM" id="SSF53756">
    <property type="entry name" value="UDP-Glycosyltransferase/glycogen phosphorylase"/>
    <property type="match status" value="1"/>
</dbReference>
<dbReference type="Proteomes" id="UP001139226">
    <property type="component" value="Unassembled WGS sequence"/>
</dbReference>
<dbReference type="PANTHER" id="PTHR12526">
    <property type="entry name" value="GLYCOSYLTRANSFERASE"/>
    <property type="match status" value="1"/>
</dbReference>
<dbReference type="Gene3D" id="3.40.50.2000">
    <property type="entry name" value="Glycogen Phosphorylase B"/>
    <property type="match status" value="2"/>
</dbReference>
<evidence type="ECO:0000313" key="3">
    <source>
        <dbReference type="EMBL" id="MCH4821570.1"/>
    </source>
</evidence>
<sequence length="382" mass="44215">MHIAFLTPEYPHERSTPSGGLGTSIRNLAETLVEKDEKVSVLIFGQEIDRNFSENGIQFYLIKQRKYPFGGWYFYRKHLEKIINELTEEKQIDILETPDWTGITAFMKFCIPHVIRLNGSDGYFCELEERQQKYKNRLFEKNALKNADSILSVSDFTGKKTMQLFDLERSYKVIPNSIKVENFRPSTKKPETGRILYFGSLIQKKGVLELAEIFNNLIQEKPDAQLILAGRDVIDIFEKISTLELLKRKLSEEALKRTEYVGSLDYSMVRKEIEKASVIVLPSFAEALPMTWIEAMAMEKALVTSNIGWAPEVMLDQKTGYMVDPRNHKLYASRILELLEDAELSEEMGRAAREQVLKKFASRLVAEKNIQFYQELIEKKKN</sequence>
<dbReference type="AlphaFoldDB" id="A0A9X1V0G5"/>
<reference evidence="3" key="1">
    <citation type="submission" date="2022-03" db="EMBL/GenBank/DDBJ databases">
        <title>Gramella crocea sp. nov., isolated from activated sludge of a seafood processing plant.</title>
        <authorList>
            <person name="Zhang X."/>
        </authorList>
    </citation>
    <scope>NUCLEOTIDE SEQUENCE</scope>
    <source>
        <strain evidence="3">YJ019</strain>
    </source>
</reference>
<dbReference type="GO" id="GO:0016757">
    <property type="term" value="F:glycosyltransferase activity"/>
    <property type="evidence" value="ECO:0007669"/>
    <property type="project" value="InterPro"/>
</dbReference>
<name>A0A9X1V0G5_9FLAO</name>
<feature type="domain" description="Glycosyl transferase family 1" evidence="1">
    <location>
        <begin position="182"/>
        <end position="354"/>
    </location>
</feature>
<dbReference type="CDD" id="cd03801">
    <property type="entry name" value="GT4_PimA-like"/>
    <property type="match status" value="1"/>
</dbReference>
<dbReference type="RefSeq" id="WP_240711710.1">
    <property type="nucleotide sequence ID" value="NZ_JAKVTV010000001.1"/>
</dbReference>
<protein>
    <submittedName>
        <fullName evidence="3">Glycosyltransferase family 4 protein</fullName>
    </submittedName>
</protein>
<evidence type="ECO:0000259" key="2">
    <source>
        <dbReference type="Pfam" id="PF13439"/>
    </source>
</evidence>
<evidence type="ECO:0000259" key="1">
    <source>
        <dbReference type="Pfam" id="PF00534"/>
    </source>
</evidence>